<dbReference type="EMBL" id="JAESWA010000029">
    <property type="protein sequence ID" value="MBL4933930.1"/>
    <property type="molecule type" value="Genomic_DNA"/>
</dbReference>
<gene>
    <name evidence="2" type="ORF">JK634_19265</name>
</gene>
<protein>
    <submittedName>
        <fullName evidence="2">Transposase</fullName>
    </submittedName>
</protein>
<proteinExistence type="predicted"/>
<feature type="coiled-coil region" evidence="1">
    <location>
        <begin position="90"/>
        <end position="141"/>
    </location>
</feature>
<dbReference type="AlphaFoldDB" id="A0A937K6K4"/>
<dbReference type="Proteomes" id="UP000623681">
    <property type="component" value="Unassembled WGS sequence"/>
</dbReference>
<evidence type="ECO:0000313" key="3">
    <source>
        <dbReference type="Proteomes" id="UP000623681"/>
    </source>
</evidence>
<keyword evidence="1" id="KW-0175">Coiled coil</keyword>
<evidence type="ECO:0000256" key="1">
    <source>
        <dbReference type="SAM" id="Coils"/>
    </source>
</evidence>
<sequence>MKKRNSNTEGLKEFAEKKNQETIEKVNNAIDKLKRSKTKKINFKIVAEEAGVSKATLYNNVILKERILSLRAIEKGVPNGSIVTTPKDKIKAKDDKIKQLYEEIKKLKDDKQKLIIQLVEMEELQAENRKLKEQLEILRGKLYEKL</sequence>
<keyword evidence="3" id="KW-1185">Reference proteome</keyword>
<reference evidence="2" key="1">
    <citation type="submission" date="2021-01" db="EMBL/GenBank/DDBJ databases">
        <title>Genome public.</title>
        <authorList>
            <person name="Liu C."/>
            <person name="Sun Q."/>
        </authorList>
    </citation>
    <scope>NUCLEOTIDE SEQUENCE</scope>
    <source>
        <strain evidence="2">YIM B02565</strain>
    </source>
</reference>
<dbReference type="RefSeq" id="WP_202769392.1">
    <property type="nucleotide sequence ID" value="NZ_JAESWA010000029.1"/>
</dbReference>
<name>A0A937K6K4_9CLOT</name>
<organism evidence="2 3">
    <name type="scientific">Clostridium paridis</name>
    <dbReference type="NCBI Taxonomy" id="2803863"/>
    <lineage>
        <taxon>Bacteria</taxon>
        <taxon>Bacillati</taxon>
        <taxon>Bacillota</taxon>
        <taxon>Clostridia</taxon>
        <taxon>Eubacteriales</taxon>
        <taxon>Clostridiaceae</taxon>
        <taxon>Clostridium</taxon>
    </lineage>
</organism>
<evidence type="ECO:0000313" key="2">
    <source>
        <dbReference type="EMBL" id="MBL4933930.1"/>
    </source>
</evidence>
<comment type="caution">
    <text evidence="2">The sequence shown here is derived from an EMBL/GenBank/DDBJ whole genome shotgun (WGS) entry which is preliminary data.</text>
</comment>
<accession>A0A937K6K4</accession>